<evidence type="ECO:0000256" key="1">
    <source>
        <dbReference type="SAM" id="MobiDB-lite"/>
    </source>
</evidence>
<accession>A0A640KT03</accession>
<reference evidence="2" key="1">
    <citation type="submission" date="2019-11" db="EMBL/GenBank/DDBJ databases">
        <title>Leishmania tarentolae CDS.</title>
        <authorList>
            <person name="Goto Y."/>
            <person name="Yamagishi J."/>
        </authorList>
    </citation>
    <scope>NUCLEOTIDE SEQUENCE [LARGE SCALE GENOMIC DNA]</scope>
    <source>
        <strain evidence="2">Parrot Tar II</strain>
    </source>
</reference>
<comment type="caution">
    <text evidence="2">The sequence shown here is derived from an EMBL/GenBank/DDBJ whole genome shotgun (WGS) entry which is preliminary data.</text>
</comment>
<dbReference type="OrthoDB" id="264200at2759"/>
<protein>
    <submittedName>
        <fullName evidence="2">Uncharacterized protein</fullName>
    </submittedName>
</protein>
<organism evidence="2 3">
    <name type="scientific">Leishmania tarentolae</name>
    <name type="common">Sauroleishmania tarentolae</name>
    <dbReference type="NCBI Taxonomy" id="5689"/>
    <lineage>
        <taxon>Eukaryota</taxon>
        <taxon>Discoba</taxon>
        <taxon>Euglenozoa</taxon>
        <taxon>Kinetoplastea</taxon>
        <taxon>Metakinetoplastina</taxon>
        <taxon>Trypanosomatida</taxon>
        <taxon>Trypanosomatidae</taxon>
        <taxon>Leishmaniinae</taxon>
        <taxon>Leishmania</taxon>
        <taxon>lizard Leishmania</taxon>
    </lineage>
</organism>
<feature type="region of interest" description="Disordered" evidence="1">
    <location>
        <begin position="286"/>
        <end position="306"/>
    </location>
</feature>
<dbReference type="EMBL" id="BLBS01000054">
    <property type="protein sequence ID" value="GET92401.1"/>
    <property type="molecule type" value="Genomic_DNA"/>
</dbReference>
<name>A0A640KT03_LEITA</name>
<keyword evidence="3" id="KW-1185">Reference proteome</keyword>
<proteinExistence type="predicted"/>
<dbReference type="Proteomes" id="UP000419144">
    <property type="component" value="Unassembled WGS sequence"/>
</dbReference>
<dbReference type="AlphaFoldDB" id="A0A640KT03"/>
<evidence type="ECO:0000313" key="2">
    <source>
        <dbReference type="EMBL" id="GET92401.1"/>
    </source>
</evidence>
<sequence length="818" mass="86820">MSKSFPRLSLLTEEEPLLHRTASNGVALLPPSALHGAFVAVVAHGEGSAAPMFGAFDLLRSPAPAGAPVLSLGVYTLGTPPLRTAGAASNQHTQSPDLMLVHTVSINNNGLRCTPWQGTKQRQMGCKGAADLQCSPPAADSAETSDATEAAWIGKNFFSPQPTGTVQSTTPLVEVEKIAWVGLRYLAVKTTQRQVLLVRSGLTENASSSSSEIDDDTPLATLEGLHGNHNDSSAVCASFSRVSDFCTASTTDRRARVGTEGSPVWVMILAGLQSVTGVVCSSEEEMAGNPARKATSPRTSHANPQPQLKEHTWNIGPFNHVAATALDNSQVCICATSLSGSVEVYAWTVETAHGDVVPICLHQVLMAPGHFFYGIAVAASPVSAHETAKKATQDVGFWIMGGESSVAHGGLTALNCNAEGKNSSLTALRGLDGHVIQVNSQPPQGYGKEPDNIAPHETSAVMNAVPRTLNSLWVRQWNSSAEASDGDAQNAAASRVAGPGLSEAALSTLEAVSSLRIEPPCFLPQERRSVVKDDRGYVHSKPNCALATRYALLVCASTKSSSGTEDGTLSMFASSSRSVAADQKVSWSSAVLPLDNAEGAAALDWLAEASSEAGTPPPLSIVSVAPAFLADCEHRASSTTVIQHVHSLFLSTPRRILQLGVSHRHMSTGDNIMQLGFDVKGTYEVKQPQRIVGIAPVFSAESSTPLLCFYGTANSITANGDGSSKDKWLLYGQQQRKSTWAVVADIHASLLHRLTPWRSPATAMAMPQNSNDVQAHLRESELLEKVEAMVRAEGARLQRRLDDRMDRLEAMLQRLLHP</sequence>
<dbReference type="VEuPathDB" id="TriTrypDB:LtaPh_3432500"/>
<feature type="compositionally biased region" description="Polar residues" evidence="1">
    <location>
        <begin position="296"/>
        <end position="306"/>
    </location>
</feature>
<gene>
    <name evidence="2" type="ORF">LtaPh_3432500</name>
</gene>
<evidence type="ECO:0000313" key="3">
    <source>
        <dbReference type="Proteomes" id="UP000419144"/>
    </source>
</evidence>